<dbReference type="RefSeq" id="WP_147580767.1">
    <property type="nucleotide sequence ID" value="NZ_JAOQJR010000016.1"/>
</dbReference>
<comment type="similarity">
    <text evidence="2">Belongs to the autoinducer-2 exporter (AI-2E) (TC 2.A.86) family.</text>
</comment>
<evidence type="ECO:0000256" key="5">
    <source>
        <dbReference type="ARBA" id="ARBA00022692"/>
    </source>
</evidence>
<evidence type="ECO:0000256" key="3">
    <source>
        <dbReference type="ARBA" id="ARBA00022448"/>
    </source>
</evidence>
<evidence type="ECO:0000313" key="9">
    <source>
        <dbReference type="EMBL" id="MCU6739435.1"/>
    </source>
</evidence>
<keyword evidence="5 8" id="KW-0812">Transmembrane</keyword>
<feature type="transmembrane region" description="Helical" evidence="8">
    <location>
        <begin position="325"/>
        <end position="358"/>
    </location>
</feature>
<keyword evidence="4" id="KW-1003">Cell membrane</keyword>
<gene>
    <name evidence="9" type="ORF">OCV55_12330</name>
</gene>
<comment type="subcellular location">
    <subcellularLocation>
        <location evidence="1">Cell membrane</location>
        <topology evidence="1">Multi-pass membrane protein</topology>
    </subcellularLocation>
</comment>
<accession>A0ABT2SX85</accession>
<name>A0ABT2SX85_9FIRM</name>
<dbReference type="PANTHER" id="PTHR21716:SF53">
    <property type="entry name" value="PERMEASE PERM-RELATED"/>
    <property type="match status" value="1"/>
</dbReference>
<keyword evidence="7 8" id="KW-0472">Membrane</keyword>
<organism evidence="9 10">
    <name type="scientific">[Clostridium] ammoniilyticum</name>
    <dbReference type="NCBI Taxonomy" id="2981784"/>
    <lineage>
        <taxon>Bacteria</taxon>
        <taxon>Bacillati</taxon>
        <taxon>Bacillota</taxon>
        <taxon>Erysipelotrichia</taxon>
        <taxon>Erysipelotrichales</taxon>
        <taxon>Coprobacillaceae</taxon>
        <taxon>Faecalibacillus</taxon>
    </lineage>
</organism>
<proteinExistence type="inferred from homology"/>
<dbReference type="EMBL" id="JAOQJR010000016">
    <property type="protein sequence ID" value="MCU6739435.1"/>
    <property type="molecule type" value="Genomic_DNA"/>
</dbReference>
<sequence>MFSNDNELKKYLYLISYAGIILAIILNLSSVFSFIQYLWQLIIPFIVGFCIAFILNIITNQLEKSLLKNVRNKRMISFILTLILFVSFLLLICFIIGPELIHSLKEIVKLAPNAYDQLLIFLKENRNIMNGSFKNIIDSIISLDLDLSALYKTIINNWQSLFHSGFSILSNTLSSLYTFFIGLVFSIYLLFSKETLSRQLKKTTIAFIGKDKTEKVCKIIQLSGDTFTSFITCQCLEACILGSMFIVTMGILKMPYAMLMGVVIAITALIPVFGAFIGCFIGIIMIGIVNPIQAIEFIVLFLVLQQIEGNFIYPHVVGNSVGLPSIWVFVAVIIGGNLMGIMGMFLFIPLTSIFYTLFKTYVKDQLKK</sequence>
<evidence type="ECO:0000256" key="7">
    <source>
        <dbReference type="ARBA" id="ARBA00023136"/>
    </source>
</evidence>
<keyword evidence="3" id="KW-0813">Transport</keyword>
<evidence type="ECO:0000256" key="2">
    <source>
        <dbReference type="ARBA" id="ARBA00009773"/>
    </source>
</evidence>
<evidence type="ECO:0000256" key="4">
    <source>
        <dbReference type="ARBA" id="ARBA00022475"/>
    </source>
</evidence>
<feature type="transmembrane region" description="Helical" evidence="8">
    <location>
        <begin position="12"/>
        <end position="32"/>
    </location>
</feature>
<evidence type="ECO:0000256" key="1">
    <source>
        <dbReference type="ARBA" id="ARBA00004651"/>
    </source>
</evidence>
<dbReference type="InterPro" id="IPR002549">
    <property type="entry name" value="AI-2E-like"/>
</dbReference>
<comment type="caution">
    <text evidence="9">The sequence shown here is derived from an EMBL/GenBank/DDBJ whole genome shotgun (WGS) entry which is preliminary data.</text>
</comment>
<feature type="transmembrane region" description="Helical" evidence="8">
    <location>
        <begin position="38"/>
        <end position="58"/>
    </location>
</feature>
<keyword evidence="6 8" id="KW-1133">Transmembrane helix</keyword>
<protein>
    <submittedName>
        <fullName evidence="9">AI-2E family transporter</fullName>
    </submittedName>
</protein>
<keyword evidence="10" id="KW-1185">Reference proteome</keyword>
<dbReference type="Proteomes" id="UP001208364">
    <property type="component" value="Unassembled WGS sequence"/>
</dbReference>
<feature type="transmembrane region" description="Helical" evidence="8">
    <location>
        <begin position="168"/>
        <end position="191"/>
    </location>
</feature>
<evidence type="ECO:0000256" key="8">
    <source>
        <dbReference type="SAM" id="Phobius"/>
    </source>
</evidence>
<feature type="transmembrane region" description="Helical" evidence="8">
    <location>
        <begin position="78"/>
        <end position="97"/>
    </location>
</feature>
<dbReference type="PANTHER" id="PTHR21716">
    <property type="entry name" value="TRANSMEMBRANE PROTEIN"/>
    <property type="match status" value="1"/>
</dbReference>
<feature type="transmembrane region" description="Helical" evidence="8">
    <location>
        <begin position="258"/>
        <end position="287"/>
    </location>
</feature>
<reference evidence="9 10" key="1">
    <citation type="journal article" date="2021" name="ISME Commun">
        <title>Automated analysis of genomic sequences facilitates high-throughput and comprehensive description of bacteria.</title>
        <authorList>
            <person name="Hitch T.C.A."/>
        </authorList>
    </citation>
    <scope>NUCLEOTIDE SEQUENCE [LARGE SCALE GENOMIC DNA]</scope>
    <source>
        <strain evidence="9 10">H4_15</strain>
    </source>
</reference>
<evidence type="ECO:0000256" key="6">
    <source>
        <dbReference type="ARBA" id="ARBA00022989"/>
    </source>
</evidence>
<evidence type="ECO:0000313" key="10">
    <source>
        <dbReference type="Proteomes" id="UP001208364"/>
    </source>
</evidence>
<dbReference type="Pfam" id="PF01594">
    <property type="entry name" value="AI-2E_transport"/>
    <property type="match status" value="1"/>
</dbReference>